<dbReference type="VEuPathDB" id="FungiDB:BO71DRAFT_341089"/>
<proteinExistence type="predicted"/>
<protein>
    <recommendedName>
        <fullName evidence="3">Cytochrome P450</fullName>
    </recommendedName>
</protein>
<keyword evidence="2" id="KW-1185">Reference proteome</keyword>
<dbReference type="InterPro" id="IPR036396">
    <property type="entry name" value="Cyt_P450_sf"/>
</dbReference>
<dbReference type="OrthoDB" id="6692864at2759"/>
<dbReference type="GO" id="GO:0020037">
    <property type="term" value="F:heme binding"/>
    <property type="evidence" value="ECO:0007669"/>
    <property type="project" value="InterPro"/>
</dbReference>
<feature type="non-terminal residue" evidence="1">
    <location>
        <position position="1"/>
    </location>
</feature>
<dbReference type="GO" id="GO:0016705">
    <property type="term" value="F:oxidoreductase activity, acting on paired donors, with incorporation or reduction of molecular oxygen"/>
    <property type="evidence" value="ECO:0007669"/>
    <property type="project" value="InterPro"/>
</dbReference>
<dbReference type="InterPro" id="IPR001128">
    <property type="entry name" value="Cyt_P450"/>
</dbReference>
<dbReference type="SUPFAM" id="SSF48264">
    <property type="entry name" value="Cytochrome P450"/>
    <property type="match status" value="1"/>
</dbReference>
<dbReference type="GO" id="GO:0005506">
    <property type="term" value="F:iron ion binding"/>
    <property type="evidence" value="ECO:0007669"/>
    <property type="project" value="InterPro"/>
</dbReference>
<dbReference type="AlphaFoldDB" id="A0A319DH05"/>
<reference evidence="1 2" key="1">
    <citation type="submission" date="2018-02" db="EMBL/GenBank/DDBJ databases">
        <title>The genomes of Aspergillus section Nigri reveals drivers in fungal speciation.</title>
        <authorList>
            <consortium name="DOE Joint Genome Institute"/>
            <person name="Vesth T.C."/>
            <person name="Nybo J."/>
            <person name="Theobald S."/>
            <person name="Brandl J."/>
            <person name="Frisvad J.C."/>
            <person name="Nielsen K.F."/>
            <person name="Lyhne E.K."/>
            <person name="Kogle M.E."/>
            <person name="Kuo A."/>
            <person name="Riley R."/>
            <person name="Clum A."/>
            <person name="Nolan M."/>
            <person name="Lipzen A."/>
            <person name="Salamov A."/>
            <person name="Henrissat B."/>
            <person name="Wiebenga A."/>
            <person name="De vries R.P."/>
            <person name="Grigoriev I.V."/>
            <person name="Mortensen U.H."/>
            <person name="Andersen M.R."/>
            <person name="Baker S.E."/>
        </authorList>
    </citation>
    <scope>NUCLEOTIDE SEQUENCE [LARGE SCALE GENOMIC DNA]</scope>
    <source>
        <strain evidence="1 2">CBS 707.79</strain>
    </source>
</reference>
<evidence type="ECO:0000313" key="1">
    <source>
        <dbReference type="EMBL" id="PYH87418.1"/>
    </source>
</evidence>
<gene>
    <name evidence="1" type="ORF">BO71DRAFT_341089</name>
</gene>
<dbReference type="Gene3D" id="1.10.630.10">
    <property type="entry name" value="Cytochrome P450"/>
    <property type="match status" value="1"/>
</dbReference>
<accession>A0A319DH05</accession>
<dbReference type="EMBL" id="KZ826254">
    <property type="protein sequence ID" value="PYH87418.1"/>
    <property type="molecule type" value="Genomic_DNA"/>
</dbReference>
<sequence>GHHSCLGRFLAMDKMRLVTARLVSKYHVRLAPGETGDNVMRDMTDQFTSNPGRLRVLFQRRNIS</sequence>
<dbReference type="STRING" id="1448320.A0A319DH05"/>
<organism evidence="1 2">
    <name type="scientific">Aspergillus ellipticus CBS 707.79</name>
    <dbReference type="NCBI Taxonomy" id="1448320"/>
    <lineage>
        <taxon>Eukaryota</taxon>
        <taxon>Fungi</taxon>
        <taxon>Dikarya</taxon>
        <taxon>Ascomycota</taxon>
        <taxon>Pezizomycotina</taxon>
        <taxon>Eurotiomycetes</taxon>
        <taxon>Eurotiomycetidae</taxon>
        <taxon>Eurotiales</taxon>
        <taxon>Aspergillaceae</taxon>
        <taxon>Aspergillus</taxon>
        <taxon>Aspergillus subgen. Circumdati</taxon>
    </lineage>
</organism>
<dbReference type="Pfam" id="PF00067">
    <property type="entry name" value="p450"/>
    <property type="match status" value="1"/>
</dbReference>
<evidence type="ECO:0008006" key="3">
    <source>
        <dbReference type="Google" id="ProtNLM"/>
    </source>
</evidence>
<dbReference type="GO" id="GO:0004497">
    <property type="term" value="F:monooxygenase activity"/>
    <property type="evidence" value="ECO:0007669"/>
    <property type="project" value="InterPro"/>
</dbReference>
<evidence type="ECO:0000313" key="2">
    <source>
        <dbReference type="Proteomes" id="UP000247810"/>
    </source>
</evidence>
<dbReference type="Proteomes" id="UP000247810">
    <property type="component" value="Unassembled WGS sequence"/>
</dbReference>
<name>A0A319DH05_9EURO</name>